<keyword evidence="4" id="KW-0680">Restriction system</keyword>
<dbReference type="Pfam" id="PF00145">
    <property type="entry name" value="DNA_methylase"/>
    <property type="match status" value="1"/>
</dbReference>
<reference evidence="10" key="1">
    <citation type="journal article" date="2019" name="Int. J. Syst. Evol. Microbiol.">
        <title>The Global Catalogue of Microorganisms (GCM) 10K type strain sequencing project: providing services to taxonomists for standard genome sequencing and annotation.</title>
        <authorList>
            <consortium name="The Broad Institute Genomics Platform"/>
            <consortium name="The Broad Institute Genome Sequencing Center for Infectious Disease"/>
            <person name="Wu L."/>
            <person name="Ma J."/>
        </authorList>
    </citation>
    <scope>NUCLEOTIDE SEQUENCE [LARGE SCALE GENOMIC DNA]</scope>
    <source>
        <strain evidence="10">JCM 17805</strain>
    </source>
</reference>
<dbReference type="InterPro" id="IPR050390">
    <property type="entry name" value="C5-Methyltransferase"/>
</dbReference>
<dbReference type="Gene3D" id="3.40.50.150">
    <property type="entry name" value="Vaccinia Virus protein VP39"/>
    <property type="match status" value="1"/>
</dbReference>
<dbReference type="Proteomes" id="UP001500604">
    <property type="component" value="Unassembled WGS sequence"/>
</dbReference>
<evidence type="ECO:0000313" key="9">
    <source>
        <dbReference type="EMBL" id="GAA4651000.1"/>
    </source>
</evidence>
<dbReference type="NCBIfam" id="NF007772">
    <property type="entry name" value="PRK10458.1"/>
    <property type="match status" value="1"/>
</dbReference>
<evidence type="ECO:0000256" key="1">
    <source>
        <dbReference type="ARBA" id="ARBA00022603"/>
    </source>
</evidence>
<evidence type="ECO:0000256" key="7">
    <source>
        <dbReference type="RuleBase" id="RU000416"/>
    </source>
</evidence>
<evidence type="ECO:0000256" key="4">
    <source>
        <dbReference type="ARBA" id="ARBA00022747"/>
    </source>
</evidence>
<comment type="catalytic activity">
    <reaction evidence="5 8">
        <text>a 2'-deoxycytidine in DNA + S-adenosyl-L-methionine = a 5-methyl-2'-deoxycytidine in DNA + S-adenosyl-L-homocysteine + H(+)</text>
        <dbReference type="Rhea" id="RHEA:13681"/>
        <dbReference type="Rhea" id="RHEA-COMP:11369"/>
        <dbReference type="Rhea" id="RHEA-COMP:11370"/>
        <dbReference type="ChEBI" id="CHEBI:15378"/>
        <dbReference type="ChEBI" id="CHEBI:57856"/>
        <dbReference type="ChEBI" id="CHEBI:59789"/>
        <dbReference type="ChEBI" id="CHEBI:85452"/>
        <dbReference type="ChEBI" id="CHEBI:85454"/>
        <dbReference type="EC" id="2.1.1.37"/>
    </reaction>
</comment>
<evidence type="ECO:0000256" key="3">
    <source>
        <dbReference type="ARBA" id="ARBA00022691"/>
    </source>
</evidence>
<dbReference type="PROSITE" id="PS00094">
    <property type="entry name" value="C5_MTASE_1"/>
    <property type="match status" value="1"/>
</dbReference>
<evidence type="ECO:0000256" key="8">
    <source>
        <dbReference type="RuleBase" id="RU000417"/>
    </source>
</evidence>
<dbReference type="Gene3D" id="3.90.120.30">
    <property type="match status" value="1"/>
</dbReference>
<dbReference type="PRINTS" id="PR00105">
    <property type="entry name" value="C5METTRFRASE"/>
</dbReference>
<comment type="caution">
    <text evidence="9">The sequence shown here is derived from an EMBL/GenBank/DDBJ whole genome shotgun (WGS) entry which is preliminary data.</text>
</comment>
<dbReference type="PANTHER" id="PTHR10629:SF52">
    <property type="entry name" value="DNA (CYTOSINE-5)-METHYLTRANSFERASE 1"/>
    <property type="match status" value="1"/>
</dbReference>
<protein>
    <recommendedName>
        <fullName evidence="8">Cytosine-specific methyltransferase</fullName>
        <ecNumber evidence="8">2.1.1.37</ecNumber>
    </recommendedName>
</protein>
<dbReference type="SUPFAM" id="SSF53335">
    <property type="entry name" value="S-adenosyl-L-methionine-dependent methyltransferases"/>
    <property type="match status" value="1"/>
</dbReference>
<dbReference type="NCBIfam" id="TIGR00675">
    <property type="entry name" value="dcm"/>
    <property type="match status" value="1"/>
</dbReference>
<dbReference type="InterPro" id="IPR001525">
    <property type="entry name" value="C5_MeTfrase"/>
</dbReference>
<gene>
    <name evidence="9" type="ORF">GCM10023116_32830</name>
</gene>
<evidence type="ECO:0000256" key="5">
    <source>
        <dbReference type="ARBA" id="ARBA00047422"/>
    </source>
</evidence>
<dbReference type="InterPro" id="IPR031303">
    <property type="entry name" value="C5_meth_CS"/>
</dbReference>
<dbReference type="GO" id="GO:0008168">
    <property type="term" value="F:methyltransferase activity"/>
    <property type="evidence" value="ECO:0007669"/>
    <property type="project" value="UniProtKB-KW"/>
</dbReference>
<comment type="similarity">
    <text evidence="6 7">Belongs to the class I-like SAM-binding methyltransferase superfamily. C5-methyltransferase family.</text>
</comment>
<feature type="active site" evidence="6">
    <location>
        <position position="159"/>
    </location>
</feature>
<dbReference type="RefSeq" id="WP_345197294.1">
    <property type="nucleotide sequence ID" value="NZ_BAABFL010000432.1"/>
</dbReference>
<evidence type="ECO:0000256" key="6">
    <source>
        <dbReference type="PROSITE-ProRule" id="PRU01016"/>
    </source>
</evidence>
<organism evidence="9 10">
    <name type="scientific">Kistimonas scapharcae</name>
    <dbReference type="NCBI Taxonomy" id="1036133"/>
    <lineage>
        <taxon>Bacteria</taxon>
        <taxon>Pseudomonadati</taxon>
        <taxon>Pseudomonadota</taxon>
        <taxon>Gammaproteobacteria</taxon>
        <taxon>Oceanospirillales</taxon>
        <taxon>Endozoicomonadaceae</taxon>
        <taxon>Kistimonas</taxon>
    </lineage>
</organism>
<dbReference type="EMBL" id="BAABFL010000432">
    <property type="protein sequence ID" value="GAA4651000.1"/>
    <property type="molecule type" value="Genomic_DNA"/>
</dbReference>
<dbReference type="CDD" id="cd00315">
    <property type="entry name" value="Cyt_C5_DNA_methylase"/>
    <property type="match status" value="1"/>
</dbReference>
<keyword evidence="3 6" id="KW-0949">S-adenosyl-L-methionine</keyword>
<sequence length="466" mass="53179">MNLTNKQLLDKTVEIWGKQYVAQTLGYKHHSEVSKWFKSEKGPSLNDEQRHLLMGLLPPKPVGKEPPTFQFIDLFAGIGGIRKGFEDIGGECVFTSEWNKYAVQTYKANHYSDPEKHTFNSDIREVTLSELHPEINPQVEEFVDKHIPDHDVLLAGFPCQPFSLAGVSKKNALGRAHGFECKTQGTLFFDVARIIEVKRPAAFVLENVKNLKSHDKGNTFRVIAETLDELGYWVSDIEDMSTRDPKIIDGKHFIPQHRERIVLVGFRKDLHVYEGFTLKDIAAEIPSKRMAFADLLDKDVDDKYILTPRLWEYLYEYAKKHQAKGNGFGYGLVDPENPKAIARTLSARYHKDGSEILIDRGWDKTLGEKKFWDEKNQAQRPRRLTPRECARLMGFEKPGEHDFRIPVSDTQAYRQFGNSVVVPVFAAVAQLMKERILAAKKITDRERAAKVKEVSPQEELLEAAGA</sequence>
<name>A0ABP8V4M9_9GAMM</name>
<dbReference type="EC" id="2.1.1.37" evidence="8"/>
<evidence type="ECO:0000313" key="10">
    <source>
        <dbReference type="Proteomes" id="UP001500604"/>
    </source>
</evidence>
<dbReference type="GO" id="GO:0032259">
    <property type="term" value="P:methylation"/>
    <property type="evidence" value="ECO:0007669"/>
    <property type="project" value="UniProtKB-KW"/>
</dbReference>
<evidence type="ECO:0000256" key="2">
    <source>
        <dbReference type="ARBA" id="ARBA00022679"/>
    </source>
</evidence>
<dbReference type="InterPro" id="IPR029063">
    <property type="entry name" value="SAM-dependent_MTases_sf"/>
</dbReference>
<dbReference type="InterPro" id="IPR018117">
    <property type="entry name" value="C5_DNA_meth_AS"/>
</dbReference>
<dbReference type="PROSITE" id="PS00095">
    <property type="entry name" value="C5_MTASE_2"/>
    <property type="match status" value="1"/>
</dbReference>
<accession>A0ABP8V4M9</accession>
<keyword evidence="2 6" id="KW-0808">Transferase</keyword>
<dbReference type="PROSITE" id="PS51679">
    <property type="entry name" value="SAM_MT_C5"/>
    <property type="match status" value="1"/>
</dbReference>
<keyword evidence="1 6" id="KW-0489">Methyltransferase</keyword>
<dbReference type="PANTHER" id="PTHR10629">
    <property type="entry name" value="CYTOSINE-SPECIFIC METHYLTRANSFERASE"/>
    <property type="match status" value="1"/>
</dbReference>
<keyword evidence="10" id="KW-1185">Reference proteome</keyword>
<proteinExistence type="inferred from homology"/>